<organism evidence="3 4">
    <name type="scientific">Caloramator quimbayensis</name>
    <dbReference type="NCBI Taxonomy" id="1147123"/>
    <lineage>
        <taxon>Bacteria</taxon>
        <taxon>Bacillati</taxon>
        <taxon>Bacillota</taxon>
        <taxon>Clostridia</taxon>
        <taxon>Eubacteriales</taxon>
        <taxon>Clostridiaceae</taxon>
        <taxon>Caloramator</taxon>
    </lineage>
</organism>
<gene>
    <name evidence="3" type="ORF">SAMN05443428_11749</name>
</gene>
<dbReference type="Gene3D" id="1.10.1790.10">
    <property type="entry name" value="PRD domain"/>
    <property type="match status" value="2"/>
</dbReference>
<dbReference type="OrthoDB" id="9813552at2"/>
<dbReference type="PANTHER" id="PTHR30185">
    <property type="entry name" value="CRYPTIC BETA-GLUCOSIDE BGL OPERON ANTITERMINATOR"/>
    <property type="match status" value="1"/>
</dbReference>
<dbReference type="SMART" id="SM01061">
    <property type="entry name" value="CAT_RBD"/>
    <property type="match status" value="1"/>
</dbReference>
<protein>
    <submittedName>
        <fullName evidence="3">Transcriptional antiterminator, BglG family</fullName>
    </submittedName>
</protein>
<dbReference type="RefSeq" id="WP_078697155.1">
    <property type="nucleotide sequence ID" value="NZ_FUYH01000017.1"/>
</dbReference>
<dbReference type="InterPro" id="IPR036650">
    <property type="entry name" value="CAT_RNA-bd_dom_sf"/>
</dbReference>
<dbReference type="Pfam" id="PF00874">
    <property type="entry name" value="PRD"/>
    <property type="match status" value="2"/>
</dbReference>
<feature type="domain" description="PRD" evidence="2">
    <location>
        <begin position="176"/>
        <end position="280"/>
    </location>
</feature>
<evidence type="ECO:0000313" key="3">
    <source>
        <dbReference type="EMBL" id="SKA95190.1"/>
    </source>
</evidence>
<dbReference type="Pfam" id="PF03123">
    <property type="entry name" value="CAT_RBD"/>
    <property type="match status" value="1"/>
</dbReference>
<dbReference type="InterPro" id="IPR050661">
    <property type="entry name" value="BglG_antiterminators"/>
</dbReference>
<dbReference type="InterPro" id="IPR004341">
    <property type="entry name" value="CAT_RNA-bd_dom"/>
</dbReference>
<evidence type="ECO:0000313" key="4">
    <source>
        <dbReference type="Proteomes" id="UP000190105"/>
    </source>
</evidence>
<dbReference type="InterPro" id="IPR036634">
    <property type="entry name" value="PRD_sf"/>
</dbReference>
<dbReference type="GO" id="GO:0003723">
    <property type="term" value="F:RNA binding"/>
    <property type="evidence" value="ECO:0007669"/>
    <property type="project" value="InterPro"/>
</dbReference>
<dbReference type="EMBL" id="FUYH01000017">
    <property type="protein sequence ID" value="SKA95190.1"/>
    <property type="molecule type" value="Genomic_DNA"/>
</dbReference>
<keyword evidence="4" id="KW-1185">Reference proteome</keyword>
<accession>A0A1T4Y088</accession>
<sequence length="280" mass="31992">MVKKFVVIKPFNHNVVYCKCIDSKNECIILGKGVGFGVKEGQYVNDKNIEKVLYIFDEDTIRKFNSLIENIDGDIVAAAEEIIEYAASCFESKLNENLHITLLDHLNFAVIRYKSAIEIKNPFLYEIKSMYKKEFEIAKKAVELINNKLNINLPEDEAAFIAMHIHAAANNIPISQAALTTNVIAASIQYIEDSLGINIDKESIEYIRLLTHIRFAVDRARKKISIENLLIDTIKEKYNYSFQIAKNLSEMLNKEYFIEFSEGEIGYIALHLQTIIGKLT</sequence>
<dbReference type="InterPro" id="IPR011608">
    <property type="entry name" value="PRD"/>
</dbReference>
<keyword evidence="1" id="KW-0677">Repeat</keyword>
<dbReference type="AlphaFoldDB" id="A0A1T4Y088"/>
<dbReference type="Gene3D" id="2.30.24.10">
    <property type="entry name" value="CAT RNA-binding domain"/>
    <property type="match status" value="1"/>
</dbReference>
<evidence type="ECO:0000259" key="2">
    <source>
        <dbReference type="PROSITE" id="PS51372"/>
    </source>
</evidence>
<reference evidence="4" key="1">
    <citation type="submission" date="2017-02" db="EMBL/GenBank/DDBJ databases">
        <authorList>
            <person name="Varghese N."/>
            <person name="Submissions S."/>
        </authorList>
    </citation>
    <scope>NUCLEOTIDE SEQUENCE [LARGE SCALE GENOMIC DNA]</scope>
    <source>
        <strain evidence="4">USBA 833</strain>
    </source>
</reference>
<dbReference type="SUPFAM" id="SSF63520">
    <property type="entry name" value="PTS-regulatory domain, PRD"/>
    <property type="match status" value="2"/>
</dbReference>
<proteinExistence type="predicted"/>
<name>A0A1T4Y088_9CLOT</name>
<dbReference type="PROSITE" id="PS51372">
    <property type="entry name" value="PRD_2"/>
    <property type="match status" value="2"/>
</dbReference>
<dbReference type="Proteomes" id="UP000190105">
    <property type="component" value="Unassembled WGS sequence"/>
</dbReference>
<dbReference type="PANTHER" id="PTHR30185:SF16">
    <property type="entry name" value="PROTEIN GLCT"/>
    <property type="match status" value="1"/>
</dbReference>
<feature type="domain" description="PRD" evidence="2">
    <location>
        <begin position="70"/>
        <end position="175"/>
    </location>
</feature>
<dbReference type="STRING" id="1147123.SAMN05443428_11749"/>
<dbReference type="GO" id="GO:0006355">
    <property type="term" value="P:regulation of DNA-templated transcription"/>
    <property type="evidence" value="ECO:0007669"/>
    <property type="project" value="InterPro"/>
</dbReference>
<dbReference type="SUPFAM" id="SSF50151">
    <property type="entry name" value="SacY-like RNA-binding domain"/>
    <property type="match status" value="1"/>
</dbReference>
<evidence type="ECO:0000256" key="1">
    <source>
        <dbReference type="ARBA" id="ARBA00022737"/>
    </source>
</evidence>